<dbReference type="Proteomes" id="UP000199355">
    <property type="component" value="Unassembled WGS sequence"/>
</dbReference>
<organism evidence="1 2">
    <name type="scientific">Desulfovibrio legallii</name>
    <dbReference type="NCBI Taxonomy" id="571438"/>
    <lineage>
        <taxon>Bacteria</taxon>
        <taxon>Pseudomonadati</taxon>
        <taxon>Thermodesulfobacteriota</taxon>
        <taxon>Desulfovibrionia</taxon>
        <taxon>Desulfovibrionales</taxon>
        <taxon>Desulfovibrionaceae</taxon>
        <taxon>Desulfovibrio</taxon>
    </lineage>
</organism>
<evidence type="ECO:0000313" key="2">
    <source>
        <dbReference type="Proteomes" id="UP000199355"/>
    </source>
</evidence>
<dbReference type="STRING" id="571438.SAMN05192586_10730"/>
<dbReference type="RefSeq" id="WP_092153401.1">
    <property type="nucleotide sequence ID" value="NZ_FNBX01000007.1"/>
</dbReference>
<evidence type="ECO:0000313" key="1">
    <source>
        <dbReference type="EMBL" id="SDF52957.1"/>
    </source>
</evidence>
<gene>
    <name evidence="1" type="ORF">SAMN05192586_10730</name>
</gene>
<keyword evidence="2" id="KW-1185">Reference proteome</keyword>
<reference evidence="2" key="1">
    <citation type="submission" date="2016-10" db="EMBL/GenBank/DDBJ databases">
        <authorList>
            <person name="Varghese N."/>
            <person name="Submissions S."/>
        </authorList>
    </citation>
    <scope>NUCLEOTIDE SEQUENCE [LARGE SCALE GENOMIC DNA]</scope>
    <source>
        <strain evidence="2">KHC7</strain>
    </source>
</reference>
<accession>A0A1G7LTW7</accession>
<dbReference type="AlphaFoldDB" id="A0A1G7LTW7"/>
<protein>
    <submittedName>
        <fullName evidence="1">Uncharacterized protein</fullName>
    </submittedName>
</protein>
<sequence>MELPYVAHVMEGRARLRHPFLEDATRRAAAQKTVLGQPGVLEARPGTASLLLILSPEADFAAVCAALEAALPELRTPQAEAAASRRAVKRARRAPQTPARSCSALAPFYGKDNRGRSLICGISQRKFEVRSLLGCAAVCLTAGLAGAGRLHVLAGAAWSVLAARHVWVRRKAL</sequence>
<proteinExistence type="predicted"/>
<name>A0A1G7LTW7_9BACT</name>
<dbReference type="EMBL" id="FNBX01000007">
    <property type="protein sequence ID" value="SDF52957.1"/>
    <property type="molecule type" value="Genomic_DNA"/>
</dbReference>
<dbReference type="OrthoDB" id="5459811at2"/>